<dbReference type="PANTHER" id="PTHR37984:SF5">
    <property type="entry name" value="PROTEIN NYNRIN-LIKE"/>
    <property type="match status" value="1"/>
</dbReference>
<dbReference type="Pfam" id="PF17917">
    <property type="entry name" value="RT_RNaseH"/>
    <property type="match status" value="1"/>
</dbReference>
<evidence type="ECO:0000256" key="5">
    <source>
        <dbReference type="ARBA" id="ARBA00022801"/>
    </source>
</evidence>
<dbReference type="GO" id="GO:0003676">
    <property type="term" value="F:nucleic acid binding"/>
    <property type="evidence" value="ECO:0007669"/>
    <property type="project" value="InterPro"/>
</dbReference>
<keyword evidence="4" id="KW-0255">Endonuclease</keyword>
<evidence type="ECO:0000256" key="1">
    <source>
        <dbReference type="ARBA" id="ARBA00022679"/>
    </source>
</evidence>
<gene>
    <name evidence="8" type="ORF">PR003_g22717</name>
</gene>
<dbReference type="InterPro" id="IPR036397">
    <property type="entry name" value="RNaseH_sf"/>
</dbReference>
<dbReference type="Pfam" id="PF17921">
    <property type="entry name" value="Integrase_H2C2"/>
    <property type="match status" value="1"/>
</dbReference>
<dbReference type="GO" id="GO:0015074">
    <property type="term" value="P:DNA integration"/>
    <property type="evidence" value="ECO:0007669"/>
    <property type="project" value="InterPro"/>
</dbReference>
<comment type="caution">
    <text evidence="8">The sequence shown here is derived from an EMBL/GenBank/DDBJ whole genome shotgun (WGS) entry which is preliminary data.</text>
</comment>
<dbReference type="InterPro" id="IPR041588">
    <property type="entry name" value="Integrase_H2C2"/>
</dbReference>
<dbReference type="InterPro" id="IPR041373">
    <property type="entry name" value="RT_RNaseH"/>
</dbReference>
<dbReference type="InterPro" id="IPR043128">
    <property type="entry name" value="Rev_trsase/Diguanyl_cyclase"/>
</dbReference>
<dbReference type="SUPFAM" id="SSF53098">
    <property type="entry name" value="Ribonuclease H-like"/>
    <property type="match status" value="1"/>
</dbReference>
<dbReference type="InterPro" id="IPR043502">
    <property type="entry name" value="DNA/RNA_pol_sf"/>
</dbReference>
<evidence type="ECO:0000313" key="9">
    <source>
        <dbReference type="Proteomes" id="UP000434957"/>
    </source>
</evidence>
<dbReference type="Gene3D" id="3.30.70.270">
    <property type="match status" value="2"/>
</dbReference>
<evidence type="ECO:0000256" key="3">
    <source>
        <dbReference type="ARBA" id="ARBA00022722"/>
    </source>
</evidence>
<accession>A0A6A4D5M4</accession>
<dbReference type="SUPFAM" id="SSF56672">
    <property type="entry name" value="DNA/RNA polymerases"/>
    <property type="match status" value="1"/>
</dbReference>
<evidence type="ECO:0000256" key="2">
    <source>
        <dbReference type="ARBA" id="ARBA00022695"/>
    </source>
</evidence>
<evidence type="ECO:0000256" key="4">
    <source>
        <dbReference type="ARBA" id="ARBA00022759"/>
    </source>
</evidence>
<dbReference type="GO" id="GO:0003964">
    <property type="term" value="F:RNA-directed DNA polymerase activity"/>
    <property type="evidence" value="ECO:0007669"/>
    <property type="project" value="UniProtKB-KW"/>
</dbReference>
<protein>
    <recommendedName>
        <fullName evidence="7">Integrase catalytic domain-containing protein</fullName>
    </recommendedName>
</protein>
<keyword evidence="6" id="KW-0695">RNA-directed DNA polymerase</keyword>
<dbReference type="AlphaFoldDB" id="A0A6A4D5M4"/>
<dbReference type="GO" id="GO:0016787">
    <property type="term" value="F:hydrolase activity"/>
    <property type="evidence" value="ECO:0007669"/>
    <property type="project" value="UniProtKB-KW"/>
</dbReference>
<evidence type="ECO:0000256" key="6">
    <source>
        <dbReference type="ARBA" id="ARBA00022918"/>
    </source>
</evidence>
<feature type="domain" description="Integrase catalytic" evidence="7">
    <location>
        <begin position="550"/>
        <end position="622"/>
    </location>
</feature>
<dbReference type="Gene3D" id="3.30.420.10">
    <property type="entry name" value="Ribonuclease H-like superfamily/Ribonuclease H"/>
    <property type="match status" value="1"/>
</dbReference>
<dbReference type="FunFam" id="3.30.70.270:FF:000020">
    <property type="entry name" value="Transposon Tf2-6 polyprotein-like Protein"/>
    <property type="match status" value="1"/>
</dbReference>
<proteinExistence type="predicted"/>
<dbReference type="PROSITE" id="PS50994">
    <property type="entry name" value="INTEGRASE"/>
    <property type="match status" value="1"/>
</dbReference>
<reference evidence="8 9" key="1">
    <citation type="submission" date="2018-08" db="EMBL/GenBank/DDBJ databases">
        <title>Genomic investigation of the strawberry pathogen Phytophthora fragariae indicates pathogenicity is determined by transcriptional variation in three key races.</title>
        <authorList>
            <person name="Adams T.M."/>
            <person name="Armitage A.D."/>
            <person name="Sobczyk M.K."/>
            <person name="Bates H.J."/>
            <person name="Dunwell J.M."/>
            <person name="Nellist C.F."/>
            <person name="Harrison R.J."/>
        </authorList>
    </citation>
    <scope>NUCLEOTIDE SEQUENCE [LARGE SCALE GENOMIC DNA]</scope>
    <source>
        <strain evidence="8 9">SCRP333</strain>
    </source>
</reference>
<keyword evidence="5" id="KW-0378">Hydrolase</keyword>
<dbReference type="InterPro" id="IPR012337">
    <property type="entry name" value="RNaseH-like_sf"/>
</dbReference>
<keyword evidence="3" id="KW-0540">Nuclease</keyword>
<dbReference type="CDD" id="cd01647">
    <property type="entry name" value="RT_LTR"/>
    <property type="match status" value="1"/>
</dbReference>
<name>A0A6A4D5M4_9STRA</name>
<dbReference type="Pfam" id="PF00078">
    <property type="entry name" value="RVT_1"/>
    <property type="match status" value="1"/>
</dbReference>
<evidence type="ECO:0000313" key="8">
    <source>
        <dbReference type="EMBL" id="KAE9300611.1"/>
    </source>
</evidence>
<dbReference type="Proteomes" id="UP000434957">
    <property type="component" value="Unassembled WGS sequence"/>
</dbReference>
<organism evidence="8 9">
    <name type="scientific">Phytophthora rubi</name>
    <dbReference type="NCBI Taxonomy" id="129364"/>
    <lineage>
        <taxon>Eukaryota</taxon>
        <taxon>Sar</taxon>
        <taxon>Stramenopiles</taxon>
        <taxon>Oomycota</taxon>
        <taxon>Peronosporomycetes</taxon>
        <taxon>Peronosporales</taxon>
        <taxon>Peronosporaceae</taxon>
        <taxon>Phytophthora</taxon>
    </lineage>
</organism>
<keyword evidence="1" id="KW-0808">Transferase</keyword>
<dbReference type="EMBL" id="QXFT01002291">
    <property type="protein sequence ID" value="KAE9300611.1"/>
    <property type="molecule type" value="Genomic_DNA"/>
</dbReference>
<dbReference type="CDD" id="cd09274">
    <property type="entry name" value="RNase_HI_RT_Ty3"/>
    <property type="match status" value="1"/>
</dbReference>
<dbReference type="InterPro" id="IPR050951">
    <property type="entry name" value="Retrovirus_Pol_polyprotein"/>
</dbReference>
<keyword evidence="2" id="KW-0548">Nucleotidyltransferase</keyword>
<dbReference type="InterPro" id="IPR001584">
    <property type="entry name" value="Integrase_cat-core"/>
</dbReference>
<dbReference type="Gene3D" id="1.10.340.70">
    <property type="match status" value="1"/>
</dbReference>
<sequence length="622" mass="69942">MSADDKELLLKVLRNYPTLLEPRTGCPPMTTLDVEHEIHTGNEAPIKVRPRRHAHEEQKVIDEQVASMLNDGVIEPSSGVWGFPVVLVKKKVGSVRFCIDYRLLKAITKKDVYLLPRIDETLDNLHGARRFTSLDLHAGYWQAPVAAADRDKTGFVTRQGLFRFIRMHFGLANAPETFQRMMNATLRGLTWQSCLVYLDDVIVFSKGGMERHVVELAAVMERLANAGFSLKASMCSFATERLGYLGHELDADGVRPMPSFVHSVQEFPVPTGVTELKRFVHRAGYYRRFVPDFARKAAPMTKLLRKGVVWRWSEPQQQAIECLKEALTSRPLLDQGQGEQPVAYASKINSPTVAEYSISDLECAAAVWTVKLFRPYLYGRKFELVTDHAALKWLMTSKDLTGRLHRWSLQLQEYNFEVVYRPGASNVVVDALSRAPVRAVIGREEEAPPAGGEGQLTDETICQEQTSDRMVKNLRRKGKHGSKAVVVENEIVYIVLQDGSKRVVLPTALWARALRESHDSVYSCHLRTPQTYARIAATYWWPDMNDHVRRTGAPGDRWALDVAGPLQLTSGGNRYVIAAVDYATRYSVVAAVPNHTAKDVANFIAEKLVFVFGRSPWTALPS</sequence>
<dbReference type="Gene3D" id="3.10.10.10">
    <property type="entry name" value="HIV Type 1 Reverse Transcriptase, subunit A, domain 1"/>
    <property type="match status" value="1"/>
</dbReference>
<keyword evidence="9" id="KW-1185">Reference proteome</keyword>
<dbReference type="PANTHER" id="PTHR37984">
    <property type="entry name" value="PROTEIN CBG26694"/>
    <property type="match status" value="1"/>
</dbReference>
<evidence type="ECO:0000259" key="7">
    <source>
        <dbReference type="PROSITE" id="PS50994"/>
    </source>
</evidence>
<dbReference type="InterPro" id="IPR000477">
    <property type="entry name" value="RT_dom"/>
</dbReference>
<dbReference type="GO" id="GO:0004519">
    <property type="term" value="F:endonuclease activity"/>
    <property type="evidence" value="ECO:0007669"/>
    <property type="project" value="UniProtKB-KW"/>
</dbReference>